<keyword evidence="2" id="KW-1185">Reference proteome</keyword>
<gene>
    <name evidence="1" type="ORF">V6N11_065265</name>
</gene>
<proteinExistence type="predicted"/>
<sequence>MRGTIGESFLLFELLVPNFCYVEINGKELFMSPLKFIMVDNGVCKSCLLDSVNFNFLKSLGLRSIILSRRRMKGRENQDYQRSSEDGEAPANLFSILKGIAAGIKLFDIEPLSIRLKLGQRWLRLC</sequence>
<organism evidence="1 2">
    <name type="scientific">Hibiscus sabdariffa</name>
    <name type="common">roselle</name>
    <dbReference type="NCBI Taxonomy" id="183260"/>
    <lineage>
        <taxon>Eukaryota</taxon>
        <taxon>Viridiplantae</taxon>
        <taxon>Streptophyta</taxon>
        <taxon>Embryophyta</taxon>
        <taxon>Tracheophyta</taxon>
        <taxon>Spermatophyta</taxon>
        <taxon>Magnoliopsida</taxon>
        <taxon>eudicotyledons</taxon>
        <taxon>Gunneridae</taxon>
        <taxon>Pentapetalae</taxon>
        <taxon>rosids</taxon>
        <taxon>malvids</taxon>
        <taxon>Malvales</taxon>
        <taxon>Malvaceae</taxon>
        <taxon>Malvoideae</taxon>
        <taxon>Hibiscus</taxon>
    </lineage>
</organism>
<comment type="caution">
    <text evidence="1">The sequence shown here is derived from an EMBL/GenBank/DDBJ whole genome shotgun (WGS) entry which is preliminary data.</text>
</comment>
<name>A0ABR2QGG2_9ROSI</name>
<accession>A0ABR2QGG2</accession>
<dbReference type="Proteomes" id="UP001396334">
    <property type="component" value="Unassembled WGS sequence"/>
</dbReference>
<evidence type="ECO:0000313" key="1">
    <source>
        <dbReference type="EMBL" id="KAK8999768.1"/>
    </source>
</evidence>
<protein>
    <submittedName>
        <fullName evidence="1">Uncharacterized protein</fullName>
    </submittedName>
</protein>
<dbReference type="EMBL" id="JBBPBN010000039">
    <property type="protein sequence ID" value="KAK8999768.1"/>
    <property type="molecule type" value="Genomic_DNA"/>
</dbReference>
<evidence type="ECO:0000313" key="2">
    <source>
        <dbReference type="Proteomes" id="UP001396334"/>
    </source>
</evidence>
<reference evidence="1 2" key="1">
    <citation type="journal article" date="2024" name="G3 (Bethesda)">
        <title>Genome assembly of Hibiscus sabdariffa L. provides insights into metabolisms of medicinal natural products.</title>
        <authorList>
            <person name="Kim T."/>
        </authorList>
    </citation>
    <scope>NUCLEOTIDE SEQUENCE [LARGE SCALE GENOMIC DNA]</scope>
    <source>
        <strain evidence="1">TK-2024</strain>
        <tissue evidence="1">Old leaves</tissue>
    </source>
</reference>